<feature type="compositionally biased region" description="Acidic residues" evidence="1">
    <location>
        <begin position="361"/>
        <end position="371"/>
    </location>
</feature>
<dbReference type="STRING" id="1392250.A0A2I2G1J8"/>
<feature type="compositionally biased region" description="Polar residues" evidence="1">
    <location>
        <begin position="346"/>
        <end position="356"/>
    </location>
</feature>
<feature type="compositionally biased region" description="Polar residues" evidence="1">
    <location>
        <begin position="266"/>
        <end position="278"/>
    </location>
</feature>
<feature type="compositionally biased region" description="Polar residues" evidence="1">
    <location>
        <begin position="323"/>
        <end position="338"/>
    </location>
</feature>
<reference evidence="2 3" key="1">
    <citation type="submission" date="2016-12" db="EMBL/GenBank/DDBJ databases">
        <title>The genomes of Aspergillus section Nigri reveals drivers in fungal speciation.</title>
        <authorList>
            <consortium name="DOE Joint Genome Institute"/>
            <person name="Vesth T.C."/>
            <person name="Nybo J."/>
            <person name="Theobald S."/>
            <person name="Brandl J."/>
            <person name="Frisvad J.C."/>
            <person name="Nielsen K.F."/>
            <person name="Lyhne E.K."/>
            <person name="Kogle M.E."/>
            <person name="Kuo A."/>
            <person name="Riley R."/>
            <person name="Clum A."/>
            <person name="Nolan M."/>
            <person name="Lipzen A."/>
            <person name="Salamov A."/>
            <person name="Henrissat B."/>
            <person name="Wiebenga A."/>
            <person name="De Vries R.P."/>
            <person name="Grigoriev I.V."/>
            <person name="Mortensen U.H."/>
            <person name="Andersen M.R."/>
            <person name="Baker S.E."/>
        </authorList>
    </citation>
    <scope>NUCLEOTIDE SEQUENCE [LARGE SCALE GENOMIC DNA]</scope>
    <source>
        <strain evidence="2 3">IBT 23096</strain>
    </source>
</reference>
<dbReference type="Proteomes" id="UP000234275">
    <property type="component" value="Unassembled WGS sequence"/>
</dbReference>
<feature type="compositionally biased region" description="Polar residues" evidence="1">
    <location>
        <begin position="149"/>
        <end position="162"/>
    </location>
</feature>
<dbReference type="EMBL" id="MSFO01000006">
    <property type="protein sequence ID" value="PLB46749.1"/>
    <property type="molecule type" value="Genomic_DNA"/>
</dbReference>
<gene>
    <name evidence="2" type="ORF">P170DRAFT_221441</name>
</gene>
<organism evidence="2 3">
    <name type="scientific">Aspergillus steynii IBT 23096</name>
    <dbReference type="NCBI Taxonomy" id="1392250"/>
    <lineage>
        <taxon>Eukaryota</taxon>
        <taxon>Fungi</taxon>
        <taxon>Dikarya</taxon>
        <taxon>Ascomycota</taxon>
        <taxon>Pezizomycotina</taxon>
        <taxon>Eurotiomycetes</taxon>
        <taxon>Eurotiomycetidae</taxon>
        <taxon>Eurotiales</taxon>
        <taxon>Aspergillaceae</taxon>
        <taxon>Aspergillus</taxon>
        <taxon>Aspergillus subgen. Circumdati</taxon>
    </lineage>
</organism>
<name>A0A2I2G1J8_9EURO</name>
<comment type="caution">
    <text evidence="2">The sequence shown here is derived from an EMBL/GenBank/DDBJ whole genome shotgun (WGS) entry which is preliminary data.</text>
</comment>
<dbReference type="AlphaFoldDB" id="A0A2I2G1J8"/>
<proteinExistence type="predicted"/>
<dbReference type="GeneID" id="36550561"/>
<feature type="region of interest" description="Disordered" evidence="1">
    <location>
        <begin position="195"/>
        <end position="278"/>
    </location>
</feature>
<dbReference type="RefSeq" id="XP_024702051.1">
    <property type="nucleotide sequence ID" value="XM_024842862.1"/>
</dbReference>
<sequence length="543" mass="58650">MHPTNSGKRSYPISSYSRSKLSAFRYTSKDGADPAKSPTKTPSKKEHANKENQSSWLNGVVVPPALDESKEESSLGAAESKPVKECPQTPGNRIPLADLIGNAEDAITQAPGPQFTPEDYVTWQHVPASSNQDPMSQTPAIKGRKRCHSSSPTSSPLAGNSKNARKGSFDLQAYQGLIKTPQHDLATELWNNYVGKMGANGNKELPPRLPNLPSSSPQTPASLRAGRDSSGLRRSTSCLAEWPNSAAKRRRVDGEKLGTGRGIFSRTKSSLADSSSFNPSKINFLVQKIERSLRDTPAAQPDPLGSSPIPASKRGQRDRSVSPVVSNKAPQHTTQSIPENGDQLVPQPQSRETVQKSSSDFGDDDLDDDDFFGLAQASMDPFVEPSQHGTGIGTMNPEYAGTSAPVNQQKPPDMQCTYHSITMESAPASNIDNKTEYTLDADEFDDDFDEFSDNIEDILAECDATQNTKLARPAAKNYLASNHSGSSMKIDKPVPPVEPVNGTSKPVEASSGDEFDDEDFDMDAIEQSMMQSGEKGSNHVCHS</sequence>
<evidence type="ECO:0000313" key="3">
    <source>
        <dbReference type="Proteomes" id="UP000234275"/>
    </source>
</evidence>
<feature type="region of interest" description="Disordered" evidence="1">
    <location>
        <begin position="481"/>
        <end position="543"/>
    </location>
</feature>
<feature type="region of interest" description="Disordered" evidence="1">
    <location>
        <begin position="293"/>
        <end position="410"/>
    </location>
</feature>
<dbReference type="VEuPathDB" id="FungiDB:P170DRAFT_221441"/>
<dbReference type="OrthoDB" id="6513042at2759"/>
<evidence type="ECO:0000313" key="2">
    <source>
        <dbReference type="EMBL" id="PLB46749.1"/>
    </source>
</evidence>
<keyword evidence="3" id="KW-1185">Reference proteome</keyword>
<evidence type="ECO:0000256" key="1">
    <source>
        <dbReference type="SAM" id="MobiDB-lite"/>
    </source>
</evidence>
<feature type="compositionally biased region" description="Acidic residues" evidence="1">
    <location>
        <begin position="511"/>
        <end position="524"/>
    </location>
</feature>
<accession>A0A2I2G1J8</accession>
<protein>
    <submittedName>
        <fullName evidence="2">Uncharacterized protein</fullName>
    </submittedName>
</protein>
<feature type="compositionally biased region" description="Polar residues" evidence="1">
    <location>
        <begin position="127"/>
        <end position="139"/>
    </location>
</feature>
<feature type="region of interest" description="Disordered" evidence="1">
    <location>
        <begin position="22"/>
        <end position="166"/>
    </location>
</feature>